<feature type="compositionally biased region" description="Polar residues" evidence="1">
    <location>
        <begin position="193"/>
        <end position="205"/>
    </location>
</feature>
<accession>A0A2S8SXB3</accession>
<comment type="caution">
    <text evidence="2">The sequence shown here is derived from an EMBL/GenBank/DDBJ whole genome shotgun (WGS) entry which is preliminary data.</text>
</comment>
<proteinExistence type="predicted"/>
<reference evidence="2 3" key="1">
    <citation type="journal article" date="2018" name="Syst. Appl. Microbiol.">
        <title>Abditibacterium utsteinense sp. nov., the first cultivated member of candidate phylum FBP, isolated from ice-free Antarctic soil samples.</title>
        <authorList>
            <person name="Tahon G."/>
            <person name="Tytgat B."/>
            <person name="Lebbe L."/>
            <person name="Carlier A."/>
            <person name="Willems A."/>
        </authorList>
    </citation>
    <scope>NUCLEOTIDE SEQUENCE [LARGE SCALE GENOMIC DNA]</scope>
    <source>
        <strain evidence="2 3">LMG 29911</strain>
    </source>
</reference>
<name>A0A2S8SXB3_9BACT</name>
<evidence type="ECO:0000256" key="1">
    <source>
        <dbReference type="SAM" id="MobiDB-lite"/>
    </source>
</evidence>
<dbReference type="EMBL" id="NIGF01000001">
    <property type="protein sequence ID" value="PQV65426.1"/>
    <property type="molecule type" value="Genomic_DNA"/>
</dbReference>
<dbReference type="Proteomes" id="UP000237684">
    <property type="component" value="Unassembled WGS sequence"/>
</dbReference>
<sequence>MSTKKEVRTDANDSPETSVVSIEAPQMAPNNADVFPDFAVDPAEMTRRTSMLKEYVREHMSEGEDYGIIPGGNKPTLFKPGAEKLNAVFGLSPLVEILNRIEDWDASFVAYEVKVILLNKRTQIVEAEGVGSCNSRERKYKNQDAANVANTILKMAKKRALIDATLSATRASGMFTQDLEDLDLNAQGDFNRPTRQNDAPQQRQNAPREVSAASAGDVLTDAQHRAILAIAGRVFGRHSREEDLDRMVNKPLDQLSKGEASGVIDQLRTMLGEDTNAPKGDGEVGFTRANRNGAAHSR</sequence>
<dbReference type="InParanoid" id="A0A2S8SXB3"/>
<evidence type="ECO:0000313" key="2">
    <source>
        <dbReference type="EMBL" id="PQV65426.1"/>
    </source>
</evidence>
<feature type="region of interest" description="Disordered" evidence="1">
    <location>
        <begin position="272"/>
        <end position="298"/>
    </location>
</feature>
<dbReference type="RefSeq" id="WP_105482163.1">
    <property type="nucleotide sequence ID" value="NZ_NIGF01000001.1"/>
</dbReference>
<dbReference type="AlphaFoldDB" id="A0A2S8SXB3"/>
<protein>
    <submittedName>
        <fullName evidence="2">Uncharacterized protein</fullName>
    </submittedName>
</protein>
<evidence type="ECO:0000313" key="3">
    <source>
        <dbReference type="Proteomes" id="UP000237684"/>
    </source>
</evidence>
<feature type="region of interest" description="Disordered" evidence="1">
    <location>
        <begin position="186"/>
        <end position="213"/>
    </location>
</feature>
<dbReference type="OrthoDB" id="423960at2"/>
<keyword evidence="3" id="KW-1185">Reference proteome</keyword>
<organism evidence="2 3">
    <name type="scientific">Abditibacterium utsteinense</name>
    <dbReference type="NCBI Taxonomy" id="1960156"/>
    <lineage>
        <taxon>Bacteria</taxon>
        <taxon>Pseudomonadati</taxon>
        <taxon>Abditibacteriota</taxon>
        <taxon>Abditibacteriia</taxon>
        <taxon>Abditibacteriales</taxon>
        <taxon>Abditibacteriaceae</taxon>
        <taxon>Abditibacterium</taxon>
    </lineage>
</organism>
<gene>
    <name evidence="2" type="ORF">B1R32_101168</name>
</gene>